<accession>A0AAP8PTV3</accession>
<dbReference type="InterPro" id="IPR036388">
    <property type="entry name" value="WH-like_DNA-bd_sf"/>
</dbReference>
<dbReference type="Proteomes" id="UP000237365">
    <property type="component" value="Unassembled WGS sequence"/>
</dbReference>
<evidence type="ECO:0000313" key="3">
    <source>
        <dbReference type="EMBL" id="MEX3189189.1"/>
    </source>
</evidence>
<dbReference type="GO" id="GO:0003677">
    <property type="term" value="F:DNA binding"/>
    <property type="evidence" value="ECO:0007669"/>
    <property type="project" value="UniProtKB-KW"/>
</dbReference>
<dbReference type="SUPFAM" id="SSF46894">
    <property type="entry name" value="C-terminal effector domain of the bipartite response regulators"/>
    <property type="match status" value="1"/>
</dbReference>
<dbReference type="EMBL" id="PQGI01000012">
    <property type="protein sequence ID" value="POP15847.1"/>
    <property type="molecule type" value="Genomic_DNA"/>
</dbReference>
<reference evidence="4" key="1">
    <citation type="submission" date="2018-01" db="EMBL/GenBank/DDBJ databases">
        <title>The opportunistic pathogen Serratia marcescens is an overlooked threat to honeybees.</title>
        <authorList>
            <person name="Raymann K."/>
            <person name="Shaffer Z."/>
            <person name="Coon K."/>
            <person name="Salisbury S."/>
            <person name="Moran N.A."/>
        </authorList>
    </citation>
    <scope>NUCLEOTIDE SEQUENCE [LARGE SCALE GENOMIC DNA]</scope>
    <source>
        <strain evidence="4">KZ19</strain>
    </source>
</reference>
<dbReference type="GO" id="GO:0006355">
    <property type="term" value="P:regulation of DNA-templated transcription"/>
    <property type="evidence" value="ECO:0007669"/>
    <property type="project" value="InterPro"/>
</dbReference>
<proteinExistence type="predicted"/>
<dbReference type="Gene3D" id="1.10.10.10">
    <property type="entry name" value="Winged helix-like DNA-binding domain superfamily/Winged helix DNA-binding domain"/>
    <property type="match status" value="1"/>
</dbReference>
<dbReference type="EMBL" id="PQGI02000003">
    <property type="protein sequence ID" value="MEX3189189.1"/>
    <property type="molecule type" value="Genomic_DNA"/>
</dbReference>
<evidence type="ECO:0000259" key="2">
    <source>
        <dbReference type="PROSITE" id="PS50043"/>
    </source>
</evidence>
<reference evidence="3 5" key="3">
    <citation type="submission" date="2024-07" db="EMBL/GenBank/DDBJ databases">
        <authorList>
            <person name="Raymann K."/>
        </authorList>
    </citation>
    <scope>NUCLEOTIDE SEQUENCE [LARGE SCALE GENOMIC DNA]</scope>
    <source>
        <strain evidence="3 5">KZ19</strain>
    </source>
</reference>
<evidence type="ECO:0000256" key="1">
    <source>
        <dbReference type="ARBA" id="ARBA00023125"/>
    </source>
</evidence>
<dbReference type="PRINTS" id="PR00038">
    <property type="entry name" value="HTHLUXR"/>
</dbReference>
<name>A0AAP8PTV3_SERMA</name>
<evidence type="ECO:0000313" key="4">
    <source>
        <dbReference type="EMBL" id="POP15847.1"/>
    </source>
</evidence>
<gene>
    <name evidence="3" type="ORF">C3R40_021520</name>
    <name evidence="4" type="ORF">C3R40_15925</name>
</gene>
<dbReference type="PROSITE" id="PS50043">
    <property type="entry name" value="HTH_LUXR_2"/>
    <property type="match status" value="1"/>
</dbReference>
<comment type="caution">
    <text evidence="4">The sequence shown here is derived from an EMBL/GenBank/DDBJ whole genome shotgun (WGS) entry which is preliminary data.</text>
</comment>
<dbReference type="InterPro" id="IPR000792">
    <property type="entry name" value="Tscrpt_reg_LuxR_C"/>
</dbReference>
<dbReference type="CDD" id="cd06170">
    <property type="entry name" value="LuxR_C_like"/>
    <property type="match status" value="1"/>
</dbReference>
<dbReference type="AlphaFoldDB" id="A0AAP8PTV3"/>
<dbReference type="Pfam" id="PF00196">
    <property type="entry name" value="GerE"/>
    <property type="match status" value="1"/>
</dbReference>
<protein>
    <submittedName>
        <fullName evidence="4">Helix-turn-helix transcriptional regulator</fullName>
    </submittedName>
    <submittedName>
        <fullName evidence="3">LuxR C-terminal-related transcriptional regulator</fullName>
    </submittedName>
</protein>
<sequence>MKVINIIIDDDNRYFSAGLKSSLNQYAQANNKVLCFLNQDAVTRPDVIFVSSRRIAHRWRSAAHENGCTPVVMIKERPIISDEVSRVLYRTDSIDKLFVLLAKILSDSRATTRFVYQPLTRRERQVVNYLRRGFDQSQTARVMGVSVKTVHSHKRSVMGKLMLNRSHDFIYWLLSPEAEYS</sequence>
<dbReference type="InterPro" id="IPR016032">
    <property type="entry name" value="Sig_transdc_resp-reg_C-effctor"/>
</dbReference>
<evidence type="ECO:0000313" key="5">
    <source>
        <dbReference type="Proteomes" id="UP000237365"/>
    </source>
</evidence>
<organism evidence="4">
    <name type="scientific">Serratia marcescens</name>
    <dbReference type="NCBI Taxonomy" id="615"/>
    <lineage>
        <taxon>Bacteria</taxon>
        <taxon>Pseudomonadati</taxon>
        <taxon>Pseudomonadota</taxon>
        <taxon>Gammaproteobacteria</taxon>
        <taxon>Enterobacterales</taxon>
        <taxon>Yersiniaceae</taxon>
        <taxon>Serratia</taxon>
    </lineage>
</organism>
<keyword evidence="1" id="KW-0238">DNA-binding</keyword>
<reference evidence="3 5" key="2">
    <citation type="submission" date="2024-07" db="EMBL/GenBank/DDBJ databases">
        <title>Making a pathogen? Evaluating the impact of protist predation on the evolution of virulence in Serratia marcescens.</title>
        <authorList>
            <person name="Hopkins H."/>
            <person name="Lopezguerra C."/>
            <person name="Lau M.-J."/>
        </authorList>
    </citation>
    <scope>NUCLEOTIDE SEQUENCE [LARGE SCALE GENOMIC DNA]</scope>
    <source>
        <strain evidence="3 5">KZ19</strain>
    </source>
</reference>
<feature type="domain" description="HTH luxR-type" evidence="2">
    <location>
        <begin position="112"/>
        <end position="177"/>
    </location>
</feature>
<dbReference type="SMART" id="SM00421">
    <property type="entry name" value="HTH_LUXR"/>
    <property type="match status" value="1"/>
</dbReference>
<dbReference type="RefSeq" id="WP_071845104.1">
    <property type="nucleotide sequence ID" value="NZ_CAMIRL010000003.1"/>
</dbReference>